<name>A0ACC6A7M8_9BACI</name>
<reference evidence="1" key="1">
    <citation type="submission" date="2022-05" db="EMBL/GenBank/DDBJ databases">
        <title>Comparative Genomics of Spacecraft Associated Microbes.</title>
        <authorList>
            <person name="Tran M.T."/>
            <person name="Wright A."/>
            <person name="Seuylemezian A."/>
            <person name="Eisen J."/>
            <person name="Coil D."/>
        </authorList>
    </citation>
    <scope>NUCLEOTIDE SEQUENCE</scope>
    <source>
        <strain evidence="1">FAIRING 10M-2.2</strain>
    </source>
</reference>
<accession>A0ACC6A7M8</accession>
<sequence length="306" mass="34657">MNEEFDSKHFRLEKIRNGIYAAIAKEGGGAAANAGFIDLGDTTIIFDTFNTQQASKDLKYAAEAITNQPVTCVINSHWHGDHIRGNQTFKDSTIISSEMTYDKMKTAHPSRFNKQKNDINGLTNYIRSLKDQIAQTYDMNLEHQINFLSEVETSLPTLELTLPQQTFTDEIMFLGTKRSAKLFTLGGGHSLCDAMLYIPEDKVIFMGDLLFVDCHPTFFEESNPQNWIHILKEVEKMDIDIAIPGDGSVGTKMNFLEVIDYIHNLTAIAQKHNEIEIIPLPNSYPTWPSPQIFHQNVKILKELLNC</sequence>
<keyword evidence="2" id="KW-1185">Reference proteome</keyword>
<protein>
    <submittedName>
        <fullName evidence="1">MBL fold metallo-hydrolase</fullName>
    </submittedName>
</protein>
<organism evidence="1 2">
    <name type="scientific">Bacillus cytotoxicus</name>
    <dbReference type="NCBI Taxonomy" id="580165"/>
    <lineage>
        <taxon>Bacteria</taxon>
        <taxon>Bacillati</taxon>
        <taxon>Bacillota</taxon>
        <taxon>Bacilli</taxon>
        <taxon>Bacillales</taxon>
        <taxon>Bacillaceae</taxon>
        <taxon>Bacillus</taxon>
        <taxon>Bacillus cereus group</taxon>
    </lineage>
</organism>
<proteinExistence type="predicted"/>
<comment type="caution">
    <text evidence="1">The sequence shown here is derived from an EMBL/GenBank/DDBJ whole genome shotgun (WGS) entry which is preliminary data.</text>
</comment>
<evidence type="ECO:0000313" key="2">
    <source>
        <dbReference type="Proteomes" id="UP001202289"/>
    </source>
</evidence>
<evidence type="ECO:0000313" key="1">
    <source>
        <dbReference type="EMBL" id="MCM3735887.1"/>
    </source>
</evidence>
<dbReference type="EMBL" id="JAMBOP010000008">
    <property type="protein sequence ID" value="MCM3735887.1"/>
    <property type="molecule type" value="Genomic_DNA"/>
</dbReference>
<gene>
    <name evidence="1" type="ORF">M3215_08645</name>
</gene>
<dbReference type="Proteomes" id="UP001202289">
    <property type="component" value="Unassembled WGS sequence"/>
</dbReference>